<dbReference type="AlphaFoldDB" id="R0JMI4"/>
<keyword evidence="8 14" id="KW-0863">Zinc-finger</keyword>
<dbReference type="SMART" id="SM00355">
    <property type="entry name" value="ZnF_C2H2"/>
    <property type="match status" value="5"/>
</dbReference>
<feature type="domain" description="C2H2-type" evidence="16">
    <location>
        <begin position="525"/>
        <end position="552"/>
    </location>
</feature>
<evidence type="ECO:0000256" key="4">
    <source>
        <dbReference type="ARBA" id="ARBA00022490"/>
    </source>
</evidence>
<feature type="domain" description="C2H2-type" evidence="16">
    <location>
        <begin position="613"/>
        <end position="642"/>
    </location>
</feature>
<evidence type="ECO:0000256" key="14">
    <source>
        <dbReference type="PROSITE-ProRule" id="PRU00042"/>
    </source>
</evidence>
<keyword evidence="11" id="KW-0238">DNA-binding</keyword>
<dbReference type="GO" id="GO:0008270">
    <property type="term" value="F:zinc ion binding"/>
    <property type="evidence" value="ECO:0007669"/>
    <property type="project" value="UniProtKB-KW"/>
</dbReference>
<feature type="domain" description="C2H2-type" evidence="16">
    <location>
        <begin position="486"/>
        <end position="516"/>
    </location>
</feature>
<keyword evidence="12" id="KW-0804">Transcription</keyword>
<feature type="compositionally biased region" description="Low complexity" evidence="15">
    <location>
        <begin position="723"/>
        <end position="734"/>
    </location>
</feature>
<evidence type="ECO:0000256" key="13">
    <source>
        <dbReference type="ARBA" id="ARBA00023242"/>
    </source>
</evidence>
<feature type="region of interest" description="Disordered" evidence="15">
    <location>
        <begin position="439"/>
        <end position="470"/>
    </location>
</feature>
<evidence type="ECO:0000259" key="16">
    <source>
        <dbReference type="PROSITE" id="PS50157"/>
    </source>
</evidence>
<keyword evidence="6" id="KW-0479">Metal-binding</keyword>
<dbReference type="FunFam" id="3.30.160.60:FF:000036">
    <property type="entry name" value="GLI family zinc finger 3"/>
    <property type="match status" value="1"/>
</dbReference>
<evidence type="ECO:0000256" key="9">
    <source>
        <dbReference type="ARBA" id="ARBA00022833"/>
    </source>
</evidence>
<dbReference type="PROSITE" id="PS00028">
    <property type="entry name" value="ZINC_FINGER_C2H2_1"/>
    <property type="match status" value="4"/>
</dbReference>
<protein>
    <submittedName>
        <fullName evidence="17">Zinc finger protein GLIS3</fullName>
    </submittedName>
</protein>
<dbReference type="EMBL" id="KB743466">
    <property type="protein sequence ID" value="EOA98545.1"/>
    <property type="molecule type" value="Genomic_DNA"/>
</dbReference>
<evidence type="ECO:0000256" key="2">
    <source>
        <dbReference type="ARBA" id="ARBA00004496"/>
    </source>
</evidence>
<dbReference type="Proteomes" id="UP000296049">
    <property type="component" value="Unassembled WGS sequence"/>
</dbReference>
<dbReference type="FunFam" id="3.30.160.60:FF:000019">
    <property type="entry name" value="GLI family zinc finger 3"/>
    <property type="match status" value="1"/>
</dbReference>
<feature type="non-terminal residue" evidence="17">
    <location>
        <position position="907"/>
    </location>
</feature>
<evidence type="ECO:0000313" key="18">
    <source>
        <dbReference type="Proteomes" id="UP000296049"/>
    </source>
</evidence>
<evidence type="ECO:0000256" key="3">
    <source>
        <dbReference type="ARBA" id="ARBA00010831"/>
    </source>
</evidence>
<dbReference type="FunFam" id="3.30.160.60:FF:000453">
    <property type="entry name" value="GLIS family zinc finger 3"/>
    <property type="match status" value="1"/>
</dbReference>
<keyword evidence="7" id="KW-0677">Repeat</keyword>
<reference evidence="18" key="1">
    <citation type="journal article" date="2013" name="Nat. Genet.">
        <title>The duck genome and transcriptome provide insight into an avian influenza virus reservoir species.</title>
        <authorList>
            <person name="Huang Y."/>
            <person name="Li Y."/>
            <person name="Burt D.W."/>
            <person name="Chen H."/>
            <person name="Zhang Y."/>
            <person name="Qian W."/>
            <person name="Kim H."/>
            <person name="Gan S."/>
            <person name="Zhao Y."/>
            <person name="Li J."/>
            <person name="Yi K."/>
            <person name="Feng H."/>
            <person name="Zhu P."/>
            <person name="Li B."/>
            <person name="Liu Q."/>
            <person name="Fairley S."/>
            <person name="Magor K.E."/>
            <person name="Du Z."/>
            <person name="Hu X."/>
            <person name="Goodman L."/>
            <person name="Tafer H."/>
            <person name="Vignal A."/>
            <person name="Lee T."/>
            <person name="Kim K.W."/>
            <person name="Sheng Z."/>
            <person name="An Y."/>
            <person name="Searle S."/>
            <person name="Herrero J."/>
            <person name="Groenen M.A."/>
            <person name="Crooijmans R.P."/>
            <person name="Faraut T."/>
            <person name="Cai Q."/>
            <person name="Webster R.G."/>
            <person name="Aldridge J.R."/>
            <person name="Warren W.C."/>
            <person name="Bartschat S."/>
            <person name="Kehr S."/>
            <person name="Marz M."/>
            <person name="Stadler P.F."/>
            <person name="Smith J."/>
            <person name="Kraus R.H."/>
            <person name="Zhao Y."/>
            <person name="Ren L."/>
            <person name="Fei J."/>
            <person name="Morisson M."/>
            <person name="Kaiser P."/>
            <person name="Griffin D.K."/>
            <person name="Rao M."/>
            <person name="Pitel F."/>
            <person name="Wang J."/>
            <person name="Li N."/>
        </authorList>
    </citation>
    <scope>NUCLEOTIDE SEQUENCE [LARGE SCALE GENOMIC DNA]</scope>
</reference>
<dbReference type="SUPFAM" id="SSF57667">
    <property type="entry name" value="beta-beta-alpha zinc fingers"/>
    <property type="match status" value="3"/>
</dbReference>
<keyword evidence="5" id="KW-0678">Repressor</keyword>
<evidence type="ECO:0000256" key="10">
    <source>
        <dbReference type="ARBA" id="ARBA00023015"/>
    </source>
</evidence>
<accession>R0JMI4</accession>
<sequence length="907" mass="99039">MNGRSCSMSHRTTGISHGTGMISGQQIPPIRVHAGTPCVSSDSSSQSPAIGNFSASLHLKMPLGGGVAPQSNIIDSTIHLPALSPRRQVVTNGKPLFEVLQPPGLPAPQSLKPKQQEFGNTFSPCTGKDHELQFGIKSKSNGKGSCNNLVVTSSPMTVQHLGPVSPPANQVSTACNQISPTLQRSMDASSLSVPSSDTRSLLSCESLASTTSSLSESQSTLSVKQEWSHGYRTLPSLSPEQGLQNGSELRDLLNFSPATSVSSSCVSNSLPSYLFGLENSHSSYLSPRHSSSLSQSTRSKKRALSLSPLSDGIGIDFNTIIRTSPTSLVAYINSSRTSPANISPQPEVYGHFLGVRGSCIPQNYSVPATQKGLLMANGSITFPEYTENSAGEYQRMQQLEQASLQTETTTNMVIQQGMPPMDSQTLSALKNEQLDEFSGHTVDMLPPPSLPPPPPQGPPPPYHAHQHRHVPSLPEDGELDDFNGKHGCRWIDCNALYDQQEELVRHIEKIHIDQRKGEDFTCFWAGCPRRFKPFNARYKLLIHMRVHSGEKPNKCTFEGCKKAFSRLENLKIHLRSHTGEKPYLCQHPGCQKAFSNSSDRAKHQRTHLDTKPYACQIPGCTKRYTDPSSLRKHVKAHSSKDQQVRKKVKFLLCWQVYFMEKCQSISTYKSATMPTVISVPQNQNLCSVSVFPSTQTTRNGTVAGTVSLPQPSSHPSPARNVQSSPLHPSSQLPLLSSPDSERFVALTPPPQHISPQRISVPPSMTQRQTPQTPHFQQPGGLHLKTYQSASNPSFQPNSLHIQGFYGQLQTFCPPHYPDTQKNVQHNVSCSMVPPFEDCLLPTSVGQAGLGVFHRTFSAHSGITVYDFPAGPTGIFGDSARSMPEDSSFLQINAVDRCPSQLSSVYTE</sequence>
<dbReference type="Gene3D" id="3.30.160.60">
    <property type="entry name" value="Classic Zinc Finger"/>
    <property type="match status" value="5"/>
</dbReference>
<feature type="compositionally biased region" description="Pro residues" evidence="15">
    <location>
        <begin position="445"/>
        <end position="462"/>
    </location>
</feature>
<evidence type="ECO:0000256" key="8">
    <source>
        <dbReference type="ARBA" id="ARBA00022771"/>
    </source>
</evidence>
<evidence type="ECO:0000313" key="17">
    <source>
        <dbReference type="EMBL" id="EOA98545.1"/>
    </source>
</evidence>
<dbReference type="InterPro" id="IPR056436">
    <property type="entry name" value="Znf-C2H2_ZIC1-5/GLI1-3-like"/>
</dbReference>
<dbReference type="GO" id="GO:0005737">
    <property type="term" value="C:cytoplasm"/>
    <property type="evidence" value="ECO:0007669"/>
    <property type="project" value="UniProtKB-SubCell"/>
</dbReference>
<dbReference type="InterPro" id="IPR013087">
    <property type="entry name" value="Znf_C2H2_type"/>
</dbReference>
<dbReference type="PANTHER" id="PTHR45718">
    <property type="entry name" value="TRANSCRIPTIONAL ACTIVATOR CUBITUS INTERRUPTUS"/>
    <property type="match status" value="1"/>
</dbReference>
<keyword evidence="13" id="KW-0539">Nucleus</keyword>
<dbReference type="GO" id="GO:0005634">
    <property type="term" value="C:nucleus"/>
    <property type="evidence" value="ECO:0007669"/>
    <property type="project" value="UniProtKB-SubCell"/>
</dbReference>
<dbReference type="Pfam" id="PF23561">
    <property type="entry name" value="zf-C2H2_15"/>
    <property type="match status" value="1"/>
</dbReference>
<gene>
    <name evidence="17" type="ORF">Anapl_17908</name>
</gene>
<dbReference type="Pfam" id="PF00096">
    <property type="entry name" value="zf-C2H2"/>
    <property type="match status" value="3"/>
</dbReference>
<evidence type="ECO:0000256" key="12">
    <source>
        <dbReference type="ARBA" id="ARBA00023163"/>
    </source>
</evidence>
<dbReference type="FunFam" id="3.30.160.60:FF:000031">
    <property type="entry name" value="GLI family zinc finger 3"/>
    <property type="match status" value="1"/>
</dbReference>
<evidence type="ECO:0000256" key="6">
    <source>
        <dbReference type="ARBA" id="ARBA00022723"/>
    </source>
</evidence>
<feature type="domain" description="C2H2-type" evidence="16">
    <location>
        <begin position="553"/>
        <end position="582"/>
    </location>
</feature>
<name>R0JMI4_ANAPL</name>
<evidence type="ECO:0000256" key="11">
    <source>
        <dbReference type="ARBA" id="ARBA00023125"/>
    </source>
</evidence>
<dbReference type="PANTHER" id="PTHR45718:SF1">
    <property type="entry name" value="ZINC FINGER PROTEIN GLIS3"/>
    <property type="match status" value="1"/>
</dbReference>
<feature type="compositionally biased region" description="Polar residues" evidence="15">
    <location>
        <begin position="753"/>
        <end position="775"/>
    </location>
</feature>
<dbReference type="FunFam" id="3.30.160.60:FF:000048">
    <property type="entry name" value="GLI family zinc finger 3"/>
    <property type="match status" value="1"/>
</dbReference>
<keyword evidence="4" id="KW-0963">Cytoplasm</keyword>
<feature type="compositionally biased region" description="Polar residues" evidence="15">
    <location>
        <begin position="699"/>
        <end position="722"/>
    </location>
</feature>
<feature type="region of interest" description="Disordered" evidence="15">
    <location>
        <begin position="749"/>
        <end position="776"/>
    </location>
</feature>
<evidence type="ECO:0000256" key="5">
    <source>
        <dbReference type="ARBA" id="ARBA00022491"/>
    </source>
</evidence>
<keyword evidence="9" id="KW-0862">Zinc</keyword>
<feature type="domain" description="C2H2-type" evidence="16">
    <location>
        <begin position="583"/>
        <end position="612"/>
    </location>
</feature>
<dbReference type="PROSITE" id="PS50157">
    <property type="entry name" value="ZINC_FINGER_C2H2_2"/>
    <property type="match status" value="5"/>
</dbReference>
<dbReference type="InterPro" id="IPR043359">
    <property type="entry name" value="GLI-like"/>
</dbReference>
<comment type="similarity">
    <text evidence="3">Belongs to the GLI C2H2-type zinc-finger protein family.</text>
</comment>
<organism evidence="17 18">
    <name type="scientific">Anas platyrhynchos</name>
    <name type="common">Mallard</name>
    <name type="synonym">Anas boschas</name>
    <dbReference type="NCBI Taxonomy" id="8839"/>
    <lineage>
        <taxon>Eukaryota</taxon>
        <taxon>Metazoa</taxon>
        <taxon>Chordata</taxon>
        <taxon>Craniata</taxon>
        <taxon>Vertebrata</taxon>
        <taxon>Euteleostomi</taxon>
        <taxon>Archelosauria</taxon>
        <taxon>Archosauria</taxon>
        <taxon>Dinosauria</taxon>
        <taxon>Saurischia</taxon>
        <taxon>Theropoda</taxon>
        <taxon>Coelurosauria</taxon>
        <taxon>Aves</taxon>
        <taxon>Neognathae</taxon>
        <taxon>Galloanserae</taxon>
        <taxon>Anseriformes</taxon>
        <taxon>Anatidae</taxon>
        <taxon>Anatinae</taxon>
        <taxon>Anas</taxon>
    </lineage>
</organism>
<comment type="subcellular location">
    <subcellularLocation>
        <location evidence="2">Cytoplasm</location>
    </subcellularLocation>
    <subcellularLocation>
        <location evidence="1">Nucleus</location>
    </subcellularLocation>
</comment>
<dbReference type="GO" id="GO:0000978">
    <property type="term" value="F:RNA polymerase II cis-regulatory region sequence-specific DNA binding"/>
    <property type="evidence" value="ECO:0007669"/>
    <property type="project" value="TreeGrafter"/>
</dbReference>
<feature type="region of interest" description="Disordered" evidence="15">
    <location>
        <begin position="1"/>
        <end position="22"/>
    </location>
</feature>
<keyword evidence="10" id="KW-0805">Transcription regulation</keyword>
<evidence type="ECO:0000256" key="15">
    <source>
        <dbReference type="SAM" id="MobiDB-lite"/>
    </source>
</evidence>
<evidence type="ECO:0000256" key="7">
    <source>
        <dbReference type="ARBA" id="ARBA00022737"/>
    </source>
</evidence>
<feature type="region of interest" description="Disordered" evidence="15">
    <location>
        <begin position="699"/>
        <end position="734"/>
    </location>
</feature>
<dbReference type="InterPro" id="IPR036236">
    <property type="entry name" value="Znf_C2H2_sf"/>
</dbReference>
<proteinExistence type="inferred from homology"/>
<dbReference type="GO" id="GO:0000981">
    <property type="term" value="F:DNA-binding transcription factor activity, RNA polymerase II-specific"/>
    <property type="evidence" value="ECO:0007669"/>
    <property type="project" value="TreeGrafter"/>
</dbReference>
<evidence type="ECO:0000256" key="1">
    <source>
        <dbReference type="ARBA" id="ARBA00004123"/>
    </source>
</evidence>
<keyword evidence="18" id="KW-1185">Reference proteome</keyword>